<dbReference type="Pfam" id="PF20478">
    <property type="entry name" value="P2RX7_C"/>
    <property type="match status" value="1"/>
</dbReference>
<gene>
    <name evidence="2" type="ORF">LSH36_21g03020</name>
</gene>
<protein>
    <recommendedName>
        <fullName evidence="1">P2X purinoreceptor 7 intracellular domain-containing protein</fullName>
    </recommendedName>
</protein>
<evidence type="ECO:0000259" key="1">
    <source>
        <dbReference type="Pfam" id="PF20478"/>
    </source>
</evidence>
<accession>A0AAD9KC88</accession>
<keyword evidence="3" id="KW-1185">Reference proteome</keyword>
<dbReference type="Proteomes" id="UP001208570">
    <property type="component" value="Unassembled WGS sequence"/>
</dbReference>
<dbReference type="PANTHER" id="PTHR36981:SF1">
    <property type="entry name" value="P2X PURINORECEPTOR 7 INTRACELLULAR DOMAIN-CONTAINING PROTEIN"/>
    <property type="match status" value="1"/>
</dbReference>
<sequence length="86" mass="10341">MHDTTSGICGQLPVFQDVAYLQYHHQYQHQLEFPQHEIYRHTAYRQLVRCCWGIVGHDNRLPLPLCVINKTREIFPSPDRKYTRFK</sequence>
<name>A0AAD9KC88_9ANNE</name>
<feature type="domain" description="P2X purinoreceptor 7 intracellular" evidence="1">
    <location>
        <begin position="22"/>
        <end position="86"/>
    </location>
</feature>
<organism evidence="2 3">
    <name type="scientific">Paralvinella palmiformis</name>
    <dbReference type="NCBI Taxonomy" id="53620"/>
    <lineage>
        <taxon>Eukaryota</taxon>
        <taxon>Metazoa</taxon>
        <taxon>Spiralia</taxon>
        <taxon>Lophotrochozoa</taxon>
        <taxon>Annelida</taxon>
        <taxon>Polychaeta</taxon>
        <taxon>Sedentaria</taxon>
        <taxon>Canalipalpata</taxon>
        <taxon>Terebellida</taxon>
        <taxon>Terebelliformia</taxon>
        <taxon>Alvinellidae</taxon>
        <taxon>Paralvinella</taxon>
    </lineage>
</organism>
<dbReference type="PANTHER" id="PTHR36981">
    <property type="entry name" value="ZGC:195170"/>
    <property type="match status" value="1"/>
</dbReference>
<evidence type="ECO:0000313" key="2">
    <source>
        <dbReference type="EMBL" id="KAK2168015.1"/>
    </source>
</evidence>
<dbReference type="InterPro" id="IPR046815">
    <property type="entry name" value="P2RX7_C"/>
</dbReference>
<evidence type="ECO:0000313" key="3">
    <source>
        <dbReference type="Proteomes" id="UP001208570"/>
    </source>
</evidence>
<proteinExistence type="predicted"/>
<dbReference type="EMBL" id="JAODUP010000021">
    <property type="protein sequence ID" value="KAK2168015.1"/>
    <property type="molecule type" value="Genomic_DNA"/>
</dbReference>
<dbReference type="AlphaFoldDB" id="A0AAD9KC88"/>
<reference evidence="2" key="1">
    <citation type="journal article" date="2023" name="Mol. Biol. Evol.">
        <title>Third-Generation Sequencing Reveals the Adaptive Role of the Epigenome in Three Deep-Sea Polychaetes.</title>
        <authorList>
            <person name="Perez M."/>
            <person name="Aroh O."/>
            <person name="Sun Y."/>
            <person name="Lan Y."/>
            <person name="Juniper S.K."/>
            <person name="Young C.R."/>
            <person name="Angers B."/>
            <person name="Qian P.Y."/>
        </authorList>
    </citation>
    <scope>NUCLEOTIDE SEQUENCE</scope>
    <source>
        <strain evidence="2">P08H-3</strain>
    </source>
</reference>
<comment type="caution">
    <text evidence="2">The sequence shown here is derived from an EMBL/GenBank/DDBJ whole genome shotgun (WGS) entry which is preliminary data.</text>
</comment>